<protein>
    <recommendedName>
        <fullName evidence="5">Dual-action ribosomal maturation protein DarP</fullName>
    </recommendedName>
    <alternativeName>
        <fullName evidence="5">Large ribosomal subunit assembly factor DarP</fullName>
    </alternativeName>
</protein>
<keyword evidence="4 5" id="KW-0694">RNA-binding</keyword>
<dbReference type="NCBIfam" id="NF003593">
    <property type="entry name" value="PRK05255.1-1"/>
    <property type="match status" value="1"/>
</dbReference>
<dbReference type="GO" id="GO:0019843">
    <property type="term" value="F:rRNA binding"/>
    <property type="evidence" value="ECO:0007669"/>
    <property type="project" value="UniProtKB-UniRule"/>
</dbReference>
<comment type="function">
    <text evidence="5">Member of a network of 50S ribosomal subunit biogenesis factors which assembles along the 30S-50S interface, preventing incorrect 23S rRNA structures from forming. Promotes peptidyl transferase center (PTC) maturation.</text>
</comment>
<sequence>MAKHKHKHEEEEYAGPSKSQLKRDSTALQDLGRELAELGKERLAKVPIDEDLRDAVKDYQRFTAHEAKRRQLQYIGRLMRNVDPEPVRAALDAFRGVSAVETARMHKLEALRNRLLEDEKTLHEIAEKHPGVDLQQLRVMRRNALKEKELNKPPRAFRELFRVLRELETGGVDSEDFDDESDEAEE</sequence>
<dbReference type="GO" id="GO:0043022">
    <property type="term" value="F:ribosome binding"/>
    <property type="evidence" value="ECO:0007669"/>
    <property type="project" value="UniProtKB-UniRule"/>
</dbReference>
<dbReference type="Pfam" id="PF04751">
    <property type="entry name" value="DarP"/>
    <property type="match status" value="1"/>
</dbReference>
<organism evidence="7 8">
    <name type="scientific">Zoogloea oleivorans</name>
    <dbReference type="NCBI Taxonomy" id="1552750"/>
    <lineage>
        <taxon>Bacteria</taxon>
        <taxon>Pseudomonadati</taxon>
        <taxon>Pseudomonadota</taxon>
        <taxon>Betaproteobacteria</taxon>
        <taxon>Rhodocyclales</taxon>
        <taxon>Zoogloeaceae</taxon>
        <taxon>Zoogloea</taxon>
    </lineage>
</organism>
<evidence type="ECO:0000256" key="5">
    <source>
        <dbReference type="HAMAP-Rule" id="MF_00765"/>
    </source>
</evidence>
<dbReference type="HAMAP" id="MF_00765">
    <property type="entry name" value="DarP"/>
    <property type="match status" value="1"/>
</dbReference>
<dbReference type="EMBL" id="SDKK01000001">
    <property type="protein sequence ID" value="TYC62247.1"/>
    <property type="molecule type" value="Genomic_DNA"/>
</dbReference>
<dbReference type="SUPFAM" id="SSF158710">
    <property type="entry name" value="PSPTO4464-like"/>
    <property type="match status" value="1"/>
</dbReference>
<keyword evidence="2 5" id="KW-0690">Ribosome biogenesis</keyword>
<dbReference type="InterPro" id="IPR023153">
    <property type="entry name" value="DarP_sf"/>
</dbReference>
<evidence type="ECO:0000256" key="3">
    <source>
        <dbReference type="ARBA" id="ARBA00022730"/>
    </source>
</evidence>
<keyword evidence="1 5" id="KW-0963">Cytoplasm</keyword>
<dbReference type="PIRSF" id="PIRSF016183">
    <property type="entry name" value="UCP016183"/>
    <property type="match status" value="1"/>
</dbReference>
<dbReference type="OrthoDB" id="5293604at2"/>
<evidence type="ECO:0000313" key="8">
    <source>
        <dbReference type="Proteomes" id="UP000389128"/>
    </source>
</evidence>
<dbReference type="InterPro" id="IPR006839">
    <property type="entry name" value="DarP"/>
</dbReference>
<evidence type="ECO:0000256" key="2">
    <source>
        <dbReference type="ARBA" id="ARBA00022517"/>
    </source>
</evidence>
<comment type="caution">
    <text evidence="7">The sequence shown here is derived from an EMBL/GenBank/DDBJ whole genome shotgun (WGS) entry which is preliminary data.</text>
</comment>
<keyword evidence="3 5" id="KW-0699">rRNA-binding</keyword>
<keyword evidence="8" id="KW-1185">Reference proteome</keyword>
<feature type="region of interest" description="Disordered" evidence="6">
    <location>
        <begin position="1"/>
        <end position="27"/>
    </location>
</feature>
<dbReference type="RefSeq" id="WP_148577336.1">
    <property type="nucleotide sequence ID" value="NZ_SDKK01000001.1"/>
</dbReference>
<gene>
    <name evidence="5" type="primary">darP</name>
    <name evidence="7" type="ORF">ETQ85_01460</name>
</gene>
<accession>A0A6C2D7K5</accession>
<name>A0A6C2D7K5_9RHOO</name>
<dbReference type="Gene3D" id="1.10.60.30">
    <property type="entry name" value="PSPTO4464-like domains"/>
    <property type="match status" value="2"/>
</dbReference>
<evidence type="ECO:0000256" key="6">
    <source>
        <dbReference type="SAM" id="MobiDB-lite"/>
    </source>
</evidence>
<comment type="subcellular location">
    <subcellularLocation>
        <location evidence="5">Cytoplasm</location>
    </subcellularLocation>
    <text evidence="5">Associates with late stage pre-50S ribosomal subunits.</text>
</comment>
<comment type="similarity">
    <text evidence="5">Belongs to the DarP family.</text>
</comment>
<dbReference type="Proteomes" id="UP000389128">
    <property type="component" value="Unassembled WGS sequence"/>
</dbReference>
<reference evidence="7 8" key="1">
    <citation type="submission" date="2019-01" db="EMBL/GenBank/DDBJ databases">
        <title>Zoogloea oleivorans genome sequencing and assembly.</title>
        <authorList>
            <person name="Tancsics A."/>
            <person name="Farkas M."/>
            <person name="Kriszt B."/>
            <person name="Maroti G."/>
            <person name="Horvath B."/>
        </authorList>
    </citation>
    <scope>NUCLEOTIDE SEQUENCE [LARGE SCALE GENOMIC DNA]</scope>
    <source>
        <strain evidence="7 8">Buc</strain>
    </source>
</reference>
<dbReference type="GO" id="GO:1902626">
    <property type="term" value="P:assembly of large subunit precursor of preribosome"/>
    <property type="evidence" value="ECO:0007669"/>
    <property type="project" value="UniProtKB-UniRule"/>
</dbReference>
<dbReference type="CDD" id="cd16331">
    <property type="entry name" value="YjgA-like"/>
    <property type="match status" value="1"/>
</dbReference>
<dbReference type="AlphaFoldDB" id="A0A6C2D7K5"/>
<dbReference type="PANTHER" id="PTHR38101:SF1">
    <property type="entry name" value="UPF0307 PROTEIN YJGA"/>
    <property type="match status" value="1"/>
</dbReference>
<evidence type="ECO:0000256" key="1">
    <source>
        <dbReference type="ARBA" id="ARBA00022490"/>
    </source>
</evidence>
<dbReference type="GO" id="GO:0005829">
    <property type="term" value="C:cytosol"/>
    <property type="evidence" value="ECO:0007669"/>
    <property type="project" value="TreeGrafter"/>
</dbReference>
<evidence type="ECO:0000313" key="7">
    <source>
        <dbReference type="EMBL" id="TYC62247.1"/>
    </source>
</evidence>
<proteinExistence type="inferred from homology"/>
<dbReference type="PANTHER" id="PTHR38101">
    <property type="entry name" value="UPF0307 PROTEIN YJGA"/>
    <property type="match status" value="1"/>
</dbReference>
<evidence type="ECO:0000256" key="4">
    <source>
        <dbReference type="ARBA" id="ARBA00022884"/>
    </source>
</evidence>